<protein>
    <submittedName>
        <fullName evidence="2">Uncharacterized protein</fullName>
    </submittedName>
</protein>
<keyword evidence="3" id="KW-1185">Reference proteome</keyword>
<feature type="compositionally biased region" description="Polar residues" evidence="1">
    <location>
        <begin position="102"/>
        <end position="114"/>
    </location>
</feature>
<dbReference type="EMBL" id="OU466859">
    <property type="protein sequence ID" value="CAH2051391.1"/>
    <property type="molecule type" value="Genomic_DNA"/>
</dbReference>
<proteinExistence type="predicted"/>
<accession>A0AAU9RXY2</accession>
<feature type="compositionally biased region" description="Basic residues" evidence="1">
    <location>
        <begin position="32"/>
        <end position="45"/>
    </location>
</feature>
<feature type="compositionally biased region" description="Basic and acidic residues" evidence="1">
    <location>
        <begin position="66"/>
        <end position="80"/>
    </location>
</feature>
<evidence type="ECO:0000313" key="2">
    <source>
        <dbReference type="EMBL" id="CAH2051391.1"/>
    </source>
</evidence>
<dbReference type="PANTHER" id="PTHR34660">
    <property type="entry name" value="MYB-LIKE PROTEIN X"/>
    <property type="match status" value="1"/>
</dbReference>
<feature type="region of interest" description="Disordered" evidence="1">
    <location>
        <begin position="100"/>
        <end position="130"/>
    </location>
</feature>
<gene>
    <name evidence="2" type="ORF">TAV2_LOCUS11806</name>
</gene>
<feature type="region of interest" description="Disordered" evidence="1">
    <location>
        <begin position="1"/>
        <end position="83"/>
    </location>
</feature>
<evidence type="ECO:0000313" key="3">
    <source>
        <dbReference type="Proteomes" id="UP000836841"/>
    </source>
</evidence>
<dbReference type="PANTHER" id="PTHR34660:SF10">
    <property type="entry name" value="(RAPE) HYPOTHETICAL PROTEIN"/>
    <property type="match status" value="1"/>
</dbReference>
<evidence type="ECO:0000256" key="1">
    <source>
        <dbReference type="SAM" id="MobiDB-lite"/>
    </source>
</evidence>
<sequence>MSRCYPFPPPGYVRDESMIESIKGTKEEVKREKKNRKHKKDKKRKERENENEAERSKKHRHKRRRRDESDKASKKVDDGRGLINNDAELLDKSCLTVELEHQTSSQTSCDSTLHSNERPEQSQSLLLDGRHYDSETSIRILLHDKGHKFPEADEVMTTDKDQKQCSSLDRLDASQAAPSESVAPRVCQEKKRDPVFGSSGEVKTKLSKEKRIVPLKDVKSREKGRQTSMQLGKEKPFSSHQETIDDSKLCSKCPPSTAVRFLNLIENWSPAPDRVESKLTDSEDQEWWLLVEFGAKRHHQVIVNQTTSIGSSSMLWPTARFLPEAGLHALPFTVPF</sequence>
<feature type="compositionally biased region" description="Pro residues" evidence="1">
    <location>
        <begin position="1"/>
        <end position="11"/>
    </location>
</feature>
<feature type="compositionally biased region" description="Basic residues" evidence="1">
    <location>
        <begin position="56"/>
        <end position="65"/>
    </location>
</feature>
<feature type="compositionally biased region" description="Basic and acidic residues" evidence="1">
    <location>
        <begin position="46"/>
        <end position="55"/>
    </location>
</feature>
<reference evidence="2 3" key="1">
    <citation type="submission" date="2022-03" db="EMBL/GenBank/DDBJ databases">
        <authorList>
            <person name="Nunn A."/>
            <person name="Chopra R."/>
            <person name="Nunn A."/>
            <person name="Contreras Garrido A."/>
        </authorList>
    </citation>
    <scope>NUCLEOTIDE SEQUENCE [LARGE SCALE GENOMIC DNA]</scope>
</reference>
<feature type="compositionally biased region" description="Basic and acidic residues" evidence="1">
    <location>
        <begin position="13"/>
        <end position="31"/>
    </location>
</feature>
<dbReference type="AlphaFoldDB" id="A0AAU9RXY2"/>
<name>A0AAU9RXY2_THLAR</name>
<organism evidence="2 3">
    <name type="scientific">Thlaspi arvense</name>
    <name type="common">Field penny-cress</name>
    <dbReference type="NCBI Taxonomy" id="13288"/>
    <lineage>
        <taxon>Eukaryota</taxon>
        <taxon>Viridiplantae</taxon>
        <taxon>Streptophyta</taxon>
        <taxon>Embryophyta</taxon>
        <taxon>Tracheophyta</taxon>
        <taxon>Spermatophyta</taxon>
        <taxon>Magnoliopsida</taxon>
        <taxon>eudicotyledons</taxon>
        <taxon>Gunneridae</taxon>
        <taxon>Pentapetalae</taxon>
        <taxon>rosids</taxon>
        <taxon>malvids</taxon>
        <taxon>Brassicales</taxon>
        <taxon>Brassicaceae</taxon>
        <taxon>Thlaspideae</taxon>
        <taxon>Thlaspi</taxon>
    </lineage>
</organism>
<feature type="region of interest" description="Disordered" evidence="1">
    <location>
        <begin position="218"/>
        <end position="240"/>
    </location>
</feature>
<dbReference type="Proteomes" id="UP000836841">
    <property type="component" value="Chromosome 3"/>
</dbReference>